<evidence type="ECO:0000256" key="7">
    <source>
        <dbReference type="PIRSR" id="PIRSR606689-1"/>
    </source>
</evidence>
<dbReference type="Pfam" id="PF00025">
    <property type="entry name" value="Arf"/>
    <property type="match status" value="1"/>
</dbReference>
<evidence type="ECO:0000256" key="8">
    <source>
        <dbReference type="SAM" id="MobiDB-lite"/>
    </source>
</evidence>
<feature type="compositionally biased region" description="Basic and acidic residues" evidence="8">
    <location>
        <begin position="124"/>
        <end position="143"/>
    </location>
</feature>
<evidence type="ECO:0000256" key="1">
    <source>
        <dbReference type="ARBA" id="ARBA00010290"/>
    </source>
</evidence>
<reference evidence="9" key="1">
    <citation type="submission" date="2020-08" db="EMBL/GenBank/DDBJ databases">
        <title>Plant Genome Project.</title>
        <authorList>
            <person name="Zhang R.-G."/>
        </authorList>
    </citation>
    <scope>NUCLEOTIDE SEQUENCE</scope>
    <source>
        <strain evidence="9">WSP0</strain>
        <tissue evidence="9">Leaf</tissue>
    </source>
</reference>
<organism evidence="9 10">
    <name type="scientific">Rhododendron griersonianum</name>
    <dbReference type="NCBI Taxonomy" id="479676"/>
    <lineage>
        <taxon>Eukaryota</taxon>
        <taxon>Viridiplantae</taxon>
        <taxon>Streptophyta</taxon>
        <taxon>Embryophyta</taxon>
        <taxon>Tracheophyta</taxon>
        <taxon>Spermatophyta</taxon>
        <taxon>Magnoliopsida</taxon>
        <taxon>eudicotyledons</taxon>
        <taxon>Gunneridae</taxon>
        <taxon>Pentapetalae</taxon>
        <taxon>asterids</taxon>
        <taxon>Ericales</taxon>
        <taxon>Ericaceae</taxon>
        <taxon>Ericoideae</taxon>
        <taxon>Rhodoreae</taxon>
        <taxon>Rhododendron</taxon>
    </lineage>
</organism>
<dbReference type="AlphaFoldDB" id="A0AAV6KKE8"/>
<evidence type="ECO:0000256" key="5">
    <source>
        <dbReference type="ARBA" id="ARBA00022927"/>
    </source>
</evidence>
<keyword evidence="5" id="KW-0813">Transport</keyword>
<keyword evidence="3 7" id="KW-0547">Nucleotide-binding</keyword>
<dbReference type="SUPFAM" id="SSF52540">
    <property type="entry name" value="P-loop containing nucleoside triphosphate hydrolases"/>
    <property type="match status" value="1"/>
</dbReference>
<dbReference type="GO" id="GO:0016192">
    <property type="term" value="P:vesicle-mediated transport"/>
    <property type="evidence" value="ECO:0007669"/>
    <property type="project" value="UniProtKB-KW"/>
</dbReference>
<name>A0AAV6KKE8_9ERIC</name>
<protein>
    <submittedName>
        <fullName evidence="9">Uncharacterized protein</fullName>
    </submittedName>
</protein>
<accession>A0AAV6KKE8</accession>
<feature type="region of interest" description="Disordered" evidence="8">
    <location>
        <begin position="78"/>
        <end position="149"/>
    </location>
</feature>
<sequence>MSFMQSWRYTIARWFMLTYGDLFMKKEEELKGAVVLIYANKQDLLGALDDATVTEALELHKIKNRQWYIFKTSAIKGKGAMETPNSSTNSKGVKVDSYDWESNSDSCPSSEDLPSNTFGDNDVDGEREGEGNAIEVTRDRAMPEDSAAV</sequence>
<dbReference type="GO" id="GO:0015031">
    <property type="term" value="P:protein transport"/>
    <property type="evidence" value="ECO:0007669"/>
    <property type="project" value="UniProtKB-KW"/>
</dbReference>
<dbReference type="GO" id="GO:0003924">
    <property type="term" value="F:GTPase activity"/>
    <property type="evidence" value="ECO:0007669"/>
    <property type="project" value="InterPro"/>
</dbReference>
<dbReference type="GO" id="GO:0005525">
    <property type="term" value="F:GTP binding"/>
    <property type="evidence" value="ECO:0007669"/>
    <property type="project" value="UniProtKB-KW"/>
</dbReference>
<keyword evidence="4" id="KW-0931">ER-Golgi transport</keyword>
<dbReference type="Proteomes" id="UP000823749">
    <property type="component" value="Chromosome 4"/>
</dbReference>
<feature type="binding site" evidence="7">
    <location>
        <begin position="40"/>
        <end position="43"/>
    </location>
    <ligand>
        <name>GTP</name>
        <dbReference type="ChEBI" id="CHEBI:37565"/>
    </ligand>
</feature>
<proteinExistence type="inferred from homology"/>
<comment type="similarity">
    <text evidence="1">Belongs to the small GTPase superfamily. Arf family.</text>
</comment>
<keyword evidence="2" id="KW-0449">Lipoprotein</keyword>
<keyword evidence="2" id="KW-0519">Myristate</keyword>
<keyword evidence="5" id="KW-0653">Protein transport</keyword>
<dbReference type="EMBL" id="JACTNZ010000004">
    <property type="protein sequence ID" value="KAG5552627.1"/>
    <property type="molecule type" value="Genomic_DNA"/>
</dbReference>
<comment type="caution">
    <text evidence="9">The sequence shown here is derived from an EMBL/GenBank/DDBJ whole genome shotgun (WGS) entry which is preliminary data.</text>
</comment>
<dbReference type="Gene3D" id="3.40.50.300">
    <property type="entry name" value="P-loop containing nucleotide triphosphate hydrolases"/>
    <property type="match status" value="1"/>
</dbReference>
<dbReference type="InterPro" id="IPR024156">
    <property type="entry name" value="Small_GTPase_ARF"/>
</dbReference>
<keyword evidence="6 7" id="KW-0342">GTP-binding</keyword>
<evidence type="ECO:0000256" key="4">
    <source>
        <dbReference type="ARBA" id="ARBA00022892"/>
    </source>
</evidence>
<feature type="compositionally biased region" description="Polar residues" evidence="8">
    <location>
        <begin position="100"/>
        <end position="119"/>
    </location>
</feature>
<evidence type="ECO:0000256" key="2">
    <source>
        <dbReference type="ARBA" id="ARBA00022707"/>
    </source>
</evidence>
<evidence type="ECO:0000313" key="10">
    <source>
        <dbReference type="Proteomes" id="UP000823749"/>
    </source>
</evidence>
<dbReference type="InterPro" id="IPR027417">
    <property type="entry name" value="P-loop_NTPase"/>
</dbReference>
<evidence type="ECO:0000313" key="9">
    <source>
        <dbReference type="EMBL" id="KAG5552627.1"/>
    </source>
</evidence>
<dbReference type="PANTHER" id="PTHR11711">
    <property type="entry name" value="ADP RIBOSYLATION FACTOR-RELATED"/>
    <property type="match status" value="1"/>
</dbReference>
<gene>
    <name evidence="9" type="ORF">RHGRI_010648</name>
</gene>
<evidence type="ECO:0000256" key="6">
    <source>
        <dbReference type="ARBA" id="ARBA00023134"/>
    </source>
</evidence>
<dbReference type="InterPro" id="IPR006689">
    <property type="entry name" value="Small_GTPase_ARF/SAR"/>
</dbReference>
<evidence type="ECO:0000256" key="3">
    <source>
        <dbReference type="ARBA" id="ARBA00022741"/>
    </source>
</evidence>
<keyword evidence="10" id="KW-1185">Reference proteome</keyword>